<dbReference type="GO" id="GO:0005506">
    <property type="term" value="F:iron ion binding"/>
    <property type="evidence" value="ECO:0007669"/>
    <property type="project" value="InterPro"/>
</dbReference>
<evidence type="ECO:0008006" key="3">
    <source>
        <dbReference type="Google" id="ProtNLM"/>
    </source>
</evidence>
<name>A0AAF0QZR7_SOLVR</name>
<gene>
    <name evidence="1" type="ORF">MTR67_022279</name>
</gene>
<evidence type="ECO:0000313" key="2">
    <source>
        <dbReference type="Proteomes" id="UP001234989"/>
    </source>
</evidence>
<dbReference type="GO" id="GO:0020037">
    <property type="term" value="F:heme binding"/>
    <property type="evidence" value="ECO:0007669"/>
    <property type="project" value="InterPro"/>
</dbReference>
<evidence type="ECO:0000313" key="1">
    <source>
        <dbReference type="EMBL" id="WMV28894.1"/>
    </source>
</evidence>
<accession>A0AAF0QZR7</accession>
<proteinExistence type="predicted"/>
<dbReference type="EMBL" id="CP133616">
    <property type="protein sequence ID" value="WMV28894.1"/>
    <property type="molecule type" value="Genomic_DNA"/>
</dbReference>
<dbReference type="PROSITE" id="PS00086">
    <property type="entry name" value="CYTOCHROME_P450"/>
    <property type="match status" value="1"/>
</dbReference>
<dbReference type="GO" id="GO:0016705">
    <property type="term" value="F:oxidoreductase activity, acting on paired donors, with incorporation or reduction of molecular oxygen"/>
    <property type="evidence" value="ECO:0007669"/>
    <property type="project" value="InterPro"/>
</dbReference>
<dbReference type="Proteomes" id="UP001234989">
    <property type="component" value="Chromosome 5"/>
</dbReference>
<protein>
    <recommendedName>
        <fullName evidence="3">Cytochrome P450</fullName>
    </recommendedName>
</protein>
<organism evidence="1 2">
    <name type="scientific">Solanum verrucosum</name>
    <dbReference type="NCBI Taxonomy" id="315347"/>
    <lineage>
        <taxon>Eukaryota</taxon>
        <taxon>Viridiplantae</taxon>
        <taxon>Streptophyta</taxon>
        <taxon>Embryophyta</taxon>
        <taxon>Tracheophyta</taxon>
        <taxon>Spermatophyta</taxon>
        <taxon>Magnoliopsida</taxon>
        <taxon>eudicotyledons</taxon>
        <taxon>Gunneridae</taxon>
        <taxon>Pentapetalae</taxon>
        <taxon>asterids</taxon>
        <taxon>lamiids</taxon>
        <taxon>Solanales</taxon>
        <taxon>Solanaceae</taxon>
        <taxon>Solanoideae</taxon>
        <taxon>Solaneae</taxon>
        <taxon>Solanum</taxon>
    </lineage>
</organism>
<dbReference type="InterPro" id="IPR036396">
    <property type="entry name" value="Cyt_P450_sf"/>
</dbReference>
<reference evidence="1" key="1">
    <citation type="submission" date="2023-08" db="EMBL/GenBank/DDBJ databases">
        <title>A de novo genome assembly of Solanum verrucosum Schlechtendal, a Mexican diploid species geographically isolated from the other diploid A-genome species in potato relatives.</title>
        <authorList>
            <person name="Hosaka K."/>
        </authorList>
    </citation>
    <scope>NUCLEOTIDE SEQUENCE</scope>
    <source>
        <tissue evidence="1">Young leaves</tissue>
    </source>
</reference>
<dbReference type="GO" id="GO:0004497">
    <property type="term" value="F:monooxygenase activity"/>
    <property type="evidence" value="ECO:0007669"/>
    <property type="project" value="InterPro"/>
</dbReference>
<sequence>MLMKQVERHEDGYKYATFNGGSRICIAKYLTYLEMKSVASVILFHYDLSHVSDHQVTSKLSFTMLMKNDLKVNLNRSDLSDFDVIN</sequence>
<dbReference type="Gene3D" id="1.10.630.10">
    <property type="entry name" value="Cytochrome P450"/>
    <property type="match status" value="1"/>
</dbReference>
<dbReference type="SUPFAM" id="SSF48264">
    <property type="entry name" value="Cytochrome P450"/>
    <property type="match status" value="1"/>
</dbReference>
<keyword evidence="2" id="KW-1185">Reference proteome</keyword>
<dbReference type="AlphaFoldDB" id="A0AAF0QZR7"/>
<dbReference type="InterPro" id="IPR017972">
    <property type="entry name" value="Cyt_P450_CS"/>
</dbReference>